<dbReference type="PANTHER" id="PTHR43792:SF1">
    <property type="entry name" value="N-ACETYLTRANSFERASE DOMAIN-CONTAINING PROTEIN"/>
    <property type="match status" value="1"/>
</dbReference>
<dbReference type="EMBL" id="CP118108">
    <property type="protein sequence ID" value="WDI03616.1"/>
    <property type="molecule type" value="Genomic_DNA"/>
</dbReference>
<evidence type="ECO:0000313" key="2">
    <source>
        <dbReference type="EMBL" id="WDH83964.1"/>
    </source>
</evidence>
<dbReference type="Pfam" id="PF13302">
    <property type="entry name" value="Acetyltransf_3"/>
    <property type="match status" value="1"/>
</dbReference>
<keyword evidence="5" id="KW-1185">Reference proteome</keyword>
<evidence type="ECO:0000313" key="5">
    <source>
        <dbReference type="Proteomes" id="UP001221519"/>
    </source>
</evidence>
<dbReference type="GO" id="GO:0016747">
    <property type="term" value="F:acyltransferase activity, transferring groups other than amino-acyl groups"/>
    <property type="evidence" value="ECO:0007669"/>
    <property type="project" value="InterPro"/>
</dbReference>
<dbReference type="PANTHER" id="PTHR43792">
    <property type="entry name" value="GNAT FAMILY, PUTATIVE (AFU_ORTHOLOGUE AFUA_3G00765)-RELATED-RELATED"/>
    <property type="match status" value="1"/>
</dbReference>
<dbReference type="Gene3D" id="3.40.630.30">
    <property type="match status" value="1"/>
</dbReference>
<reference evidence="2 5" key="1">
    <citation type="submission" date="2023-02" db="EMBL/GenBank/DDBJ databases">
        <title>Pathogen: clinical or host-associated sample.</title>
        <authorList>
            <person name="Hergert J."/>
            <person name="Casey R."/>
            <person name="Wagner J."/>
            <person name="Young E.L."/>
            <person name="Oakeson K.F."/>
        </authorList>
    </citation>
    <scope>NUCLEOTIDE SEQUENCE</scope>
    <source>
        <strain evidence="3 5">2022CK-00829</strain>
        <strain evidence="2">2022CK-00830</strain>
    </source>
</reference>
<gene>
    <name evidence="2" type="ORF">PUW23_07050</name>
    <name evidence="3" type="ORF">PUW25_06575</name>
</gene>
<name>A0AAX3N4B8_9BACL</name>
<evidence type="ECO:0000313" key="3">
    <source>
        <dbReference type="EMBL" id="WDI03616.1"/>
    </source>
</evidence>
<dbReference type="EMBL" id="CP118101">
    <property type="protein sequence ID" value="WDH83964.1"/>
    <property type="molecule type" value="Genomic_DNA"/>
</dbReference>
<accession>A0AAX3N4B8</accession>
<dbReference type="Proteomes" id="UP001220962">
    <property type="component" value="Chromosome"/>
</dbReference>
<sequence length="186" mass="21750">MHIETARLVIREFIRNDWIEVHKYASSSQVTEHTLWGPNNEEETKSYVSHQIAMQQLNERTDYEFAVILKETNQLIGGCGIYIREKNAEIGYCFNSEYWGNGYASEASKVLLKLAFENFNIHRVFATCRPENTGSEKVLRKMGMKMEGHLREHIWAKGKFHDSYLFSILENEYKERVEPFGSRSNS</sequence>
<dbReference type="Proteomes" id="UP001221519">
    <property type="component" value="Chromosome"/>
</dbReference>
<dbReference type="SUPFAM" id="SSF55729">
    <property type="entry name" value="Acyl-CoA N-acyltransferases (Nat)"/>
    <property type="match status" value="1"/>
</dbReference>
<dbReference type="InterPro" id="IPR000182">
    <property type="entry name" value="GNAT_dom"/>
</dbReference>
<dbReference type="RefSeq" id="WP_047912037.1">
    <property type="nucleotide sequence ID" value="NZ_CP118101.1"/>
</dbReference>
<dbReference type="InterPro" id="IPR016181">
    <property type="entry name" value="Acyl_CoA_acyltransferase"/>
</dbReference>
<protein>
    <submittedName>
        <fullName evidence="2">GNAT family N-acetyltransferase</fullName>
    </submittedName>
</protein>
<dbReference type="AlphaFoldDB" id="A0AAX3N4B8"/>
<organism evidence="2 4">
    <name type="scientific">Paenibacillus urinalis</name>
    <dbReference type="NCBI Taxonomy" id="521520"/>
    <lineage>
        <taxon>Bacteria</taxon>
        <taxon>Bacillati</taxon>
        <taxon>Bacillota</taxon>
        <taxon>Bacilli</taxon>
        <taxon>Bacillales</taxon>
        <taxon>Paenibacillaceae</taxon>
        <taxon>Paenibacillus</taxon>
    </lineage>
</organism>
<proteinExistence type="predicted"/>
<evidence type="ECO:0000313" key="4">
    <source>
        <dbReference type="Proteomes" id="UP001220962"/>
    </source>
</evidence>
<dbReference type="PROSITE" id="PS51186">
    <property type="entry name" value="GNAT"/>
    <property type="match status" value="1"/>
</dbReference>
<dbReference type="InterPro" id="IPR051531">
    <property type="entry name" value="N-acetyltransferase"/>
</dbReference>
<evidence type="ECO:0000259" key="1">
    <source>
        <dbReference type="PROSITE" id="PS51186"/>
    </source>
</evidence>
<feature type="domain" description="N-acetyltransferase" evidence="1">
    <location>
        <begin position="8"/>
        <end position="162"/>
    </location>
</feature>